<evidence type="ECO:0000313" key="1">
    <source>
        <dbReference type="EMBL" id="KKM05491.1"/>
    </source>
</evidence>
<comment type="caution">
    <text evidence="1">The sequence shown here is derived from an EMBL/GenBank/DDBJ whole genome shotgun (WGS) entry which is preliminary data.</text>
</comment>
<protein>
    <submittedName>
        <fullName evidence="1">Uncharacterized protein</fullName>
    </submittedName>
</protein>
<dbReference type="EMBL" id="LAZR01016207">
    <property type="protein sequence ID" value="KKM05491.1"/>
    <property type="molecule type" value="Genomic_DNA"/>
</dbReference>
<organism evidence="1">
    <name type="scientific">marine sediment metagenome</name>
    <dbReference type="NCBI Taxonomy" id="412755"/>
    <lineage>
        <taxon>unclassified sequences</taxon>
        <taxon>metagenomes</taxon>
        <taxon>ecological metagenomes</taxon>
    </lineage>
</organism>
<accession>A0A0F9JIA7</accession>
<proteinExistence type="predicted"/>
<reference evidence="1" key="1">
    <citation type="journal article" date="2015" name="Nature">
        <title>Complex archaea that bridge the gap between prokaryotes and eukaryotes.</title>
        <authorList>
            <person name="Spang A."/>
            <person name="Saw J.H."/>
            <person name="Jorgensen S.L."/>
            <person name="Zaremba-Niedzwiedzka K."/>
            <person name="Martijn J."/>
            <person name="Lind A.E."/>
            <person name="van Eijk R."/>
            <person name="Schleper C."/>
            <person name="Guy L."/>
            <person name="Ettema T.J."/>
        </authorList>
    </citation>
    <scope>NUCLEOTIDE SEQUENCE</scope>
</reference>
<name>A0A0F9JIA7_9ZZZZ</name>
<dbReference type="AlphaFoldDB" id="A0A0F9JIA7"/>
<sequence>MGKYKNIRELANAFKSGELSGWVLMVDNDKTHLRWIGPKPDGIEADTDAGDEFEYKKSDEGYLLWNSPDVYILDQALAAAGIPNEGV</sequence>
<gene>
    <name evidence="1" type="ORF">LCGC14_1753510</name>
</gene>